<dbReference type="EMBL" id="GEDG01031268">
    <property type="protein sequence ID" value="JAP11469.1"/>
    <property type="molecule type" value="Transcribed_RNA"/>
</dbReference>
<keyword evidence="1" id="KW-0472">Membrane</keyword>
<feature type="non-terminal residue" evidence="2">
    <location>
        <position position="1"/>
    </location>
</feature>
<organism evidence="2">
    <name type="scientific">Solanum chacoense</name>
    <name type="common">Chaco potato</name>
    <dbReference type="NCBI Taxonomy" id="4108"/>
    <lineage>
        <taxon>Eukaryota</taxon>
        <taxon>Viridiplantae</taxon>
        <taxon>Streptophyta</taxon>
        <taxon>Embryophyta</taxon>
        <taxon>Tracheophyta</taxon>
        <taxon>Spermatophyta</taxon>
        <taxon>Magnoliopsida</taxon>
        <taxon>eudicotyledons</taxon>
        <taxon>Gunneridae</taxon>
        <taxon>Pentapetalae</taxon>
        <taxon>asterids</taxon>
        <taxon>lamiids</taxon>
        <taxon>Solanales</taxon>
        <taxon>Solanaceae</taxon>
        <taxon>Solanoideae</taxon>
        <taxon>Solaneae</taxon>
        <taxon>Solanum</taxon>
    </lineage>
</organism>
<dbReference type="AlphaFoldDB" id="A0A0V0GUB0"/>
<keyword evidence="1" id="KW-1133">Transmembrane helix</keyword>
<protein>
    <submittedName>
        <fullName evidence="2">Putative ovule protein</fullName>
    </submittedName>
</protein>
<accession>A0A0V0GUB0</accession>
<evidence type="ECO:0000313" key="2">
    <source>
        <dbReference type="EMBL" id="JAP11469.1"/>
    </source>
</evidence>
<evidence type="ECO:0000256" key="1">
    <source>
        <dbReference type="SAM" id="Phobius"/>
    </source>
</evidence>
<feature type="transmembrane region" description="Helical" evidence="1">
    <location>
        <begin position="20"/>
        <end position="50"/>
    </location>
</feature>
<keyword evidence="1" id="KW-0812">Transmembrane</keyword>
<reference evidence="2" key="1">
    <citation type="submission" date="2015-12" db="EMBL/GenBank/DDBJ databases">
        <title>Gene expression during late stages of embryo sac development: a critical building block for successful pollen-pistil interactions.</title>
        <authorList>
            <person name="Liu Y."/>
            <person name="Joly V."/>
            <person name="Sabar M."/>
            <person name="Matton D.P."/>
        </authorList>
    </citation>
    <scope>NUCLEOTIDE SEQUENCE</scope>
</reference>
<proteinExistence type="predicted"/>
<name>A0A0V0GUB0_SOLCH</name>
<sequence length="61" mass="6924">FLISVLFLIPSSFGLFYLGYSLLFCGYFCFLISLFCFSTAVFLFIILICYTRAEGPPEIVS</sequence>